<dbReference type="Proteomes" id="UP000688137">
    <property type="component" value="Unassembled WGS sequence"/>
</dbReference>
<gene>
    <name evidence="2" type="ORF">PPRIM_AZ9-3.1.T0950138</name>
</gene>
<sequence length="384" mass="45847">MKVFFGIQSPTIYYILNLFFYDQVKFPIQYCLSNKRYKSLCIHFLKFDVQKIFISFKIYFFLLAVIVIQNQVQRNLMIAIKFNIMVAIIVNQNAILDVINAIMGIVKIFVYLMNWKLMQIASNLNLKIKILLALVIVVIVLKDAKNVFKGSVYFFSQIIHFLEDFVMKLNVEIEQQNLLKIAMMVILQIMMDVPMILKLNRIGIVLIRIHKLISVFHLHKYKVLLIYSIAIFQKVIPGNYSKIDNFPTKDSFKIIGLSSDGYFINFNPKVPISKMNLSTTKYTIHTYLVFNYMKPFWMRMKCFYHQLMYQLNLKFLNSDNISINSFQDFTKCWLWHYDQFELQWLFNITFRKIFINNFIIKHTLVIIIFQILRCRISIKFLNLF</sequence>
<proteinExistence type="predicted"/>
<dbReference type="OMA" id="DEWNSHK"/>
<keyword evidence="1" id="KW-0472">Membrane</keyword>
<protein>
    <recommendedName>
        <fullName evidence="4">Transmembrane protein</fullName>
    </recommendedName>
</protein>
<evidence type="ECO:0008006" key="4">
    <source>
        <dbReference type="Google" id="ProtNLM"/>
    </source>
</evidence>
<name>A0A8S1NPG8_PARPR</name>
<feature type="transmembrane region" description="Helical" evidence="1">
    <location>
        <begin position="124"/>
        <end position="141"/>
    </location>
</feature>
<accession>A0A8S1NPG8</accession>
<keyword evidence="3" id="KW-1185">Reference proteome</keyword>
<organism evidence="2 3">
    <name type="scientific">Paramecium primaurelia</name>
    <dbReference type="NCBI Taxonomy" id="5886"/>
    <lineage>
        <taxon>Eukaryota</taxon>
        <taxon>Sar</taxon>
        <taxon>Alveolata</taxon>
        <taxon>Ciliophora</taxon>
        <taxon>Intramacronucleata</taxon>
        <taxon>Oligohymenophorea</taxon>
        <taxon>Peniculida</taxon>
        <taxon>Parameciidae</taxon>
        <taxon>Paramecium</taxon>
    </lineage>
</organism>
<dbReference type="EMBL" id="CAJJDM010000098">
    <property type="protein sequence ID" value="CAD8094358.1"/>
    <property type="molecule type" value="Genomic_DNA"/>
</dbReference>
<feature type="transmembrane region" description="Helical" evidence="1">
    <location>
        <begin position="84"/>
        <end position="112"/>
    </location>
</feature>
<keyword evidence="1" id="KW-1133">Transmembrane helix</keyword>
<keyword evidence="1" id="KW-0812">Transmembrane</keyword>
<comment type="caution">
    <text evidence="2">The sequence shown here is derived from an EMBL/GenBank/DDBJ whole genome shotgun (WGS) entry which is preliminary data.</text>
</comment>
<evidence type="ECO:0000313" key="2">
    <source>
        <dbReference type="EMBL" id="CAD8094358.1"/>
    </source>
</evidence>
<evidence type="ECO:0000256" key="1">
    <source>
        <dbReference type="SAM" id="Phobius"/>
    </source>
</evidence>
<reference evidence="2" key="1">
    <citation type="submission" date="2021-01" db="EMBL/GenBank/DDBJ databases">
        <authorList>
            <consortium name="Genoscope - CEA"/>
            <person name="William W."/>
        </authorList>
    </citation>
    <scope>NUCLEOTIDE SEQUENCE</scope>
</reference>
<dbReference type="AlphaFoldDB" id="A0A8S1NPG8"/>
<feature type="transmembrane region" description="Helical" evidence="1">
    <location>
        <begin position="52"/>
        <end position="72"/>
    </location>
</feature>
<evidence type="ECO:0000313" key="3">
    <source>
        <dbReference type="Proteomes" id="UP000688137"/>
    </source>
</evidence>